<dbReference type="SMART" id="SM00406">
    <property type="entry name" value="IGv"/>
    <property type="match status" value="2"/>
</dbReference>
<dbReference type="FunFam" id="2.60.40.10:FF:000129">
    <property type="entry name" value="CLUMA_CG018772, isoform A"/>
    <property type="match status" value="1"/>
</dbReference>
<name>B4Q9W3_DROSI</name>
<dbReference type="InterPro" id="IPR036179">
    <property type="entry name" value="Ig-like_dom_sf"/>
</dbReference>
<sequence length="974" mass="108218">MSEQWEVVTKSRKQKNLDKKVSAHNEQKRIAAQLPKLEELLPTQRYRNLFGSSGTSSSSNNNNSKSHSPAKSSSSASSSSKANKSPVKKHTAKNASTQKRTTLAAASKPKTLEQALRNITRDDFAAQLEQVKLSCPGSELRWLSHIALYFNEALSYDCDPIFSGRSAQYPSNLASASLKYSIVEFLGSVGEQNLEYFFYSLLDSMSTDLNNNQTVAGYKLILQLIGQNWPNICSRNLAKTALLRNSYQNRSNICLSILWAIGQGGYQSLNEGVRVWQNLMLPNLELKQYTKFVVEYMERALSAAAARKTADPLQINQQEFFATYNALNAPYNNLPKEWQQSLKRSARLLLQNYINSPVRHANIFLTLLREISAGSKQSNEIEGCISCLLSSGRDDCLRVWRMNYKKQQLPSLLLLKAIDDNWTTSTHELATSTVYHSFLQDVAALNEELQGSKRNEGHLDDLKEVLLSVQEKSSAQQKKNKQNAAAQKKKCGCCKWTLGSIFIIALIAGALCYDTEVNGKGVFEKSATGKVLKNAGVLPHVQKSWYTVMGAGARGYKWAEVNVPLYAEPVIKTTRRPVEAGEECGLQRLPERQGILWRQVARCGEVPHLVDGNDNLLPMVSAPSSIDNDYVYIASVNRKFPQFGNSIDDEREAEEQQPEETTYPPPVFDFGMPRNITTRTGHTAAINCRVDNLGDKSVSWIRKRDLHILTAGILTYTSDERFKQVVRTADSKDWTLHVKYAQPRDSGIYECQVNTEPKISMAFRLNVIVTPPDAKAIIAGPTDLYVKVGSSVTLTCHVKQPATSAQDIGPIYWYRGPYILTPFVAHPNDAAIDLQRISMESTLAEKLQSRLRIANAQLLDTGNYTCMPTTAEAASVVVNVINGKSDESPAAMQKSRAIRTSGSMRSSRMVLLLAMVASSVVRWLIGGGRIGSNSCRDSCSNLSTLHINYCNLRARITSHLEQHRCLGPGSTVES</sequence>
<dbReference type="Proteomes" id="UP000000304">
    <property type="component" value="Chromosome 2L"/>
</dbReference>
<feature type="domain" description="Ig-like" evidence="2">
    <location>
        <begin position="658"/>
        <end position="762"/>
    </location>
</feature>
<evidence type="ECO:0000313" key="3">
    <source>
        <dbReference type="EMBL" id="EDX04630.1"/>
    </source>
</evidence>
<dbReference type="AlphaFoldDB" id="B4Q9W3"/>
<dbReference type="SUPFAM" id="SSF48726">
    <property type="entry name" value="Immunoglobulin"/>
    <property type="match status" value="2"/>
</dbReference>
<feature type="compositionally biased region" description="Basic and acidic residues" evidence="1">
    <location>
        <begin position="15"/>
        <end position="29"/>
    </location>
</feature>
<organism evidence="3 4">
    <name type="scientific">Drosophila simulans</name>
    <name type="common">Fruit fly</name>
    <dbReference type="NCBI Taxonomy" id="7240"/>
    <lineage>
        <taxon>Eukaryota</taxon>
        <taxon>Metazoa</taxon>
        <taxon>Ecdysozoa</taxon>
        <taxon>Arthropoda</taxon>
        <taxon>Hexapoda</taxon>
        <taxon>Insecta</taxon>
        <taxon>Pterygota</taxon>
        <taxon>Neoptera</taxon>
        <taxon>Endopterygota</taxon>
        <taxon>Diptera</taxon>
        <taxon>Brachycera</taxon>
        <taxon>Muscomorpha</taxon>
        <taxon>Ephydroidea</taxon>
        <taxon>Drosophilidae</taxon>
        <taxon>Drosophila</taxon>
        <taxon>Sophophora</taxon>
    </lineage>
</organism>
<dbReference type="InterPro" id="IPR037448">
    <property type="entry name" value="Zig-8"/>
</dbReference>
<dbReference type="SMART" id="SM00409">
    <property type="entry name" value="IG"/>
    <property type="match status" value="2"/>
</dbReference>
<dbReference type="GO" id="GO:0055093">
    <property type="term" value="P:response to hyperoxia"/>
    <property type="evidence" value="ECO:0007669"/>
    <property type="project" value="EnsemblMetazoa"/>
</dbReference>
<dbReference type="CDD" id="cd00099">
    <property type="entry name" value="IgV"/>
    <property type="match status" value="1"/>
</dbReference>
<dbReference type="EMBL" id="CM000361">
    <property type="protein sequence ID" value="EDX04630.1"/>
    <property type="molecule type" value="Genomic_DNA"/>
</dbReference>
<keyword evidence="4" id="KW-1185">Reference proteome</keyword>
<dbReference type="Pfam" id="PF07686">
    <property type="entry name" value="V-set"/>
    <property type="match status" value="2"/>
</dbReference>
<dbReference type="InterPro" id="IPR016024">
    <property type="entry name" value="ARM-type_fold"/>
</dbReference>
<dbReference type="InterPro" id="IPR019308">
    <property type="entry name" value="TMEM214"/>
</dbReference>
<dbReference type="GO" id="GO:0032589">
    <property type="term" value="C:neuron projection membrane"/>
    <property type="evidence" value="ECO:0007669"/>
    <property type="project" value="TreeGrafter"/>
</dbReference>
<evidence type="ECO:0000313" key="4">
    <source>
        <dbReference type="Proteomes" id="UP000000304"/>
    </source>
</evidence>
<dbReference type="SUPFAM" id="SSF48371">
    <property type="entry name" value="ARM repeat"/>
    <property type="match status" value="1"/>
</dbReference>
<dbReference type="GO" id="GO:0050808">
    <property type="term" value="P:synapse organization"/>
    <property type="evidence" value="ECO:0007669"/>
    <property type="project" value="EnsemblMetazoa"/>
</dbReference>
<dbReference type="PANTHER" id="PTHR23279:SF4">
    <property type="entry name" value="DEFECTIVE PROBOSCIS EXTENSION RESPONSE 2, ISOFORM F-RELATED"/>
    <property type="match status" value="1"/>
</dbReference>
<dbReference type="PROSITE" id="PS50835">
    <property type="entry name" value="IG_LIKE"/>
    <property type="match status" value="2"/>
</dbReference>
<dbReference type="SMART" id="SM00408">
    <property type="entry name" value="IGc2"/>
    <property type="match status" value="2"/>
</dbReference>
<proteinExistence type="predicted"/>
<dbReference type="InterPro" id="IPR013783">
    <property type="entry name" value="Ig-like_fold"/>
</dbReference>
<dbReference type="GO" id="GO:0016324">
    <property type="term" value="C:apical plasma membrane"/>
    <property type="evidence" value="ECO:0007669"/>
    <property type="project" value="EnsemblMetazoa"/>
</dbReference>
<dbReference type="OrthoDB" id="190835at2759"/>
<dbReference type="FunFam" id="2.60.40.10:FF:001575">
    <property type="entry name" value="Uncharacterized protein, isoform B"/>
    <property type="match status" value="1"/>
</dbReference>
<feature type="compositionally biased region" description="Low complexity" evidence="1">
    <location>
        <begin position="52"/>
        <end position="85"/>
    </location>
</feature>
<dbReference type="GO" id="GO:0031528">
    <property type="term" value="C:microvillus membrane"/>
    <property type="evidence" value="ECO:0007669"/>
    <property type="project" value="EnsemblMetazoa"/>
</dbReference>
<feature type="region of interest" description="Disordered" evidence="1">
    <location>
        <begin position="1"/>
        <end position="109"/>
    </location>
</feature>
<dbReference type="InterPro" id="IPR007110">
    <property type="entry name" value="Ig-like_dom"/>
</dbReference>
<feature type="domain" description="Ig-like" evidence="2">
    <location>
        <begin position="772"/>
        <end position="877"/>
    </location>
</feature>
<dbReference type="InterPro" id="IPR003599">
    <property type="entry name" value="Ig_sub"/>
</dbReference>
<dbReference type="STRING" id="7240.B4Q9W3"/>
<dbReference type="InterPro" id="IPR003598">
    <property type="entry name" value="Ig_sub2"/>
</dbReference>
<dbReference type="Gene3D" id="2.60.40.10">
    <property type="entry name" value="Immunoglobulins"/>
    <property type="match status" value="2"/>
</dbReference>
<reference evidence="3 4" key="1">
    <citation type="journal article" date="2007" name="Nature">
        <title>Evolution of genes and genomes on the Drosophila phylogeny.</title>
        <authorList>
            <consortium name="Drosophila 12 Genomes Consortium"/>
            <person name="Clark A.G."/>
            <person name="Eisen M.B."/>
            <person name="Smith D.R."/>
            <person name="Bergman C.M."/>
            <person name="Oliver B."/>
            <person name="Markow T.A."/>
            <person name="Kaufman T.C."/>
            <person name="Kellis M."/>
            <person name="Gelbart W."/>
            <person name="Iyer V.N."/>
            <person name="Pollard D.A."/>
            <person name="Sackton T.B."/>
            <person name="Larracuente A.M."/>
            <person name="Singh N.D."/>
            <person name="Abad J.P."/>
            <person name="Abt D.N."/>
            <person name="Adryan B."/>
            <person name="Aguade M."/>
            <person name="Akashi H."/>
            <person name="Anderson W.W."/>
            <person name="Aquadro C.F."/>
            <person name="Ardell D.H."/>
            <person name="Arguello R."/>
            <person name="Artieri C.G."/>
            <person name="Barbash D.A."/>
            <person name="Barker D."/>
            <person name="Barsanti P."/>
            <person name="Batterham P."/>
            <person name="Batzoglou S."/>
            <person name="Begun D."/>
            <person name="Bhutkar A."/>
            <person name="Blanco E."/>
            <person name="Bosak S.A."/>
            <person name="Bradley R.K."/>
            <person name="Brand A.D."/>
            <person name="Brent M.R."/>
            <person name="Brooks A.N."/>
            <person name="Brown R.H."/>
            <person name="Butlin R.K."/>
            <person name="Caggese C."/>
            <person name="Calvi B.R."/>
            <person name="Bernardo de Carvalho A."/>
            <person name="Caspi A."/>
            <person name="Castrezana S."/>
            <person name="Celniker S.E."/>
            <person name="Chang J.L."/>
            <person name="Chapple C."/>
            <person name="Chatterji S."/>
            <person name="Chinwalla A."/>
            <person name="Civetta A."/>
            <person name="Clifton S.W."/>
            <person name="Comeron J.M."/>
            <person name="Costello J.C."/>
            <person name="Coyne J.A."/>
            <person name="Daub J."/>
            <person name="David R.G."/>
            <person name="Delcher A.L."/>
            <person name="Delehaunty K."/>
            <person name="Do C.B."/>
            <person name="Ebling H."/>
            <person name="Edwards K."/>
            <person name="Eickbush T."/>
            <person name="Evans J.D."/>
            <person name="Filipski A."/>
            <person name="Findeiss S."/>
            <person name="Freyhult E."/>
            <person name="Fulton L."/>
            <person name="Fulton R."/>
            <person name="Garcia A.C."/>
            <person name="Gardiner A."/>
            <person name="Garfield D.A."/>
            <person name="Garvin B.E."/>
            <person name="Gibson G."/>
            <person name="Gilbert D."/>
            <person name="Gnerre S."/>
            <person name="Godfrey J."/>
            <person name="Good R."/>
            <person name="Gotea V."/>
            <person name="Gravely B."/>
            <person name="Greenberg A.J."/>
            <person name="Griffiths-Jones S."/>
            <person name="Gross S."/>
            <person name="Guigo R."/>
            <person name="Gustafson E.A."/>
            <person name="Haerty W."/>
            <person name="Hahn M.W."/>
            <person name="Halligan D.L."/>
            <person name="Halpern A.L."/>
            <person name="Halter G.M."/>
            <person name="Han M.V."/>
            <person name="Heger A."/>
            <person name="Hillier L."/>
            <person name="Hinrichs A.S."/>
            <person name="Holmes I."/>
            <person name="Hoskins R.A."/>
            <person name="Hubisz M.J."/>
            <person name="Hultmark D."/>
            <person name="Huntley M.A."/>
            <person name="Jaffe D.B."/>
            <person name="Jagadeeshan S."/>
            <person name="Jeck W.R."/>
            <person name="Johnson J."/>
            <person name="Jones C.D."/>
            <person name="Jordan W.C."/>
            <person name="Karpen G.H."/>
            <person name="Kataoka E."/>
            <person name="Keightley P.D."/>
            <person name="Kheradpour P."/>
            <person name="Kirkness E.F."/>
            <person name="Koerich L.B."/>
            <person name="Kristiansen K."/>
            <person name="Kudrna D."/>
            <person name="Kulathinal R.J."/>
            <person name="Kumar S."/>
            <person name="Kwok R."/>
            <person name="Lander E."/>
            <person name="Langley C.H."/>
            <person name="Lapoint R."/>
            <person name="Lazzaro B.P."/>
            <person name="Lee S.J."/>
            <person name="Levesque L."/>
            <person name="Li R."/>
            <person name="Lin C.F."/>
            <person name="Lin M.F."/>
            <person name="Lindblad-Toh K."/>
            <person name="Llopart A."/>
            <person name="Long M."/>
            <person name="Low L."/>
            <person name="Lozovsky E."/>
            <person name="Lu J."/>
            <person name="Luo M."/>
            <person name="Machado C.A."/>
            <person name="Makalowski W."/>
            <person name="Marzo M."/>
            <person name="Matsuda M."/>
            <person name="Matzkin L."/>
            <person name="McAllister B."/>
            <person name="McBride C.S."/>
            <person name="McKernan B."/>
            <person name="McKernan K."/>
            <person name="Mendez-Lago M."/>
            <person name="Minx P."/>
            <person name="Mollenhauer M.U."/>
            <person name="Montooth K."/>
            <person name="Mount S.M."/>
            <person name="Mu X."/>
            <person name="Myers E."/>
            <person name="Negre B."/>
            <person name="Newfeld S."/>
            <person name="Nielsen R."/>
            <person name="Noor M.A."/>
            <person name="O'Grady P."/>
            <person name="Pachter L."/>
            <person name="Papaceit M."/>
            <person name="Parisi M.J."/>
            <person name="Parisi M."/>
            <person name="Parts L."/>
            <person name="Pedersen J.S."/>
            <person name="Pesole G."/>
            <person name="Phillippy A.M."/>
            <person name="Ponting C.P."/>
            <person name="Pop M."/>
            <person name="Porcelli D."/>
            <person name="Powell J.R."/>
            <person name="Prohaska S."/>
            <person name="Pruitt K."/>
            <person name="Puig M."/>
            <person name="Quesneville H."/>
            <person name="Ram K.R."/>
            <person name="Rand D."/>
            <person name="Rasmussen M.D."/>
            <person name="Reed L.K."/>
            <person name="Reenan R."/>
            <person name="Reily A."/>
            <person name="Remington K.A."/>
            <person name="Rieger T.T."/>
            <person name="Ritchie M.G."/>
            <person name="Robin C."/>
            <person name="Rogers Y.H."/>
            <person name="Rohde C."/>
            <person name="Rozas J."/>
            <person name="Rubenfield M.J."/>
            <person name="Ruiz A."/>
            <person name="Russo S."/>
            <person name="Salzberg S.L."/>
            <person name="Sanchez-Gracia A."/>
            <person name="Saranga D.J."/>
            <person name="Sato H."/>
            <person name="Schaeffer S.W."/>
            <person name="Schatz M.C."/>
            <person name="Schlenke T."/>
            <person name="Schwartz R."/>
            <person name="Segarra C."/>
            <person name="Singh R.S."/>
            <person name="Sirot L."/>
            <person name="Sirota M."/>
            <person name="Sisneros N.B."/>
            <person name="Smith C.D."/>
            <person name="Smith T.F."/>
            <person name="Spieth J."/>
            <person name="Stage D.E."/>
            <person name="Stark A."/>
            <person name="Stephan W."/>
            <person name="Strausberg R.L."/>
            <person name="Strempel S."/>
            <person name="Sturgill D."/>
            <person name="Sutton G."/>
            <person name="Sutton G.G."/>
            <person name="Tao W."/>
            <person name="Teichmann S."/>
            <person name="Tobari Y.N."/>
            <person name="Tomimura Y."/>
            <person name="Tsolas J.M."/>
            <person name="Valente V.L."/>
            <person name="Venter E."/>
            <person name="Venter J.C."/>
            <person name="Vicario S."/>
            <person name="Vieira F.G."/>
            <person name="Vilella A.J."/>
            <person name="Villasante A."/>
            <person name="Walenz B."/>
            <person name="Wang J."/>
            <person name="Wasserman M."/>
            <person name="Watts T."/>
            <person name="Wilson D."/>
            <person name="Wilson R.K."/>
            <person name="Wing R.A."/>
            <person name="Wolfner M.F."/>
            <person name="Wong A."/>
            <person name="Wong G.K."/>
            <person name="Wu C.I."/>
            <person name="Wu G."/>
            <person name="Yamamoto D."/>
            <person name="Yang H.P."/>
            <person name="Yang S.P."/>
            <person name="Yorke J.A."/>
            <person name="Yoshida K."/>
            <person name="Zdobnov E."/>
            <person name="Zhang P."/>
            <person name="Zhang Y."/>
            <person name="Zimin A.V."/>
            <person name="Baldwin J."/>
            <person name="Abdouelleil A."/>
            <person name="Abdulkadir J."/>
            <person name="Abebe A."/>
            <person name="Abera B."/>
            <person name="Abreu J."/>
            <person name="Acer S.C."/>
            <person name="Aftuck L."/>
            <person name="Alexander A."/>
            <person name="An P."/>
            <person name="Anderson E."/>
            <person name="Anderson S."/>
            <person name="Arachi H."/>
            <person name="Azer M."/>
            <person name="Bachantsang P."/>
            <person name="Barry A."/>
            <person name="Bayul T."/>
            <person name="Berlin A."/>
            <person name="Bessette D."/>
            <person name="Bloom T."/>
            <person name="Blye J."/>
            <person name="Boguslavskiy L."/>
            <person name="Bonnet C."/>
            <person name="Boukhgalter B."/>
            <person name="Bourzgui I."/>
            <person name="Brown A."/>
            <person name="Cahill P."/>
            <person name="Channer S."/>
            <person name="Cheshatsang Y."/>
            <person name="Chuda L."/>
            <person name="Citroen M."/>
            <person name="Collymore A."/>
            <person name="Cooke P."/>
            <person name="Costello M."/>
            <person name="D'Aco K."/>
            <person name="Daza R."/>
            <person name="De Haan G."/>
            <person name="DeGray S."/>
            <person name="DeMaso C."/>
            <person name="Dhargay N."/>
            <person name="Dooley K."/>
            <person name="Dooley E."/>
            <person name="Doricent M."/>
            <person name="Dorje P."/>
            <person name="Dorjee K."/>
            <person name="Dupes A."/>
            <person name="Elong R."/>
            <person name="Falk J."/>
            <person name="Farina A."/>
            <person name="Faro S."/>
            <person name="Ferguson D."/>
            <person name="Fisher S."/>
            <person name="Foley C.D."/>
            <person name="Franke A."/>
            <person name="Friedrich D."/>
            <person name="Gadbois L."/>
            <person name="Gearin G."/>
            <person name="Gearin C.R."/>
            <person name="Giannoukos G."/>
            <person name="Goode T."/>
            <person name="Graham J."/>
            <person name="Grandbois E."/>
            <person name="Grewal S."/>
            <person name="Gyaltsen K."/>
            <person name="Hafez N."/>
            <person name="Hagos B."/>
            <person name="Hall J."/>
            <person name="Henson C."/>
            <person name="Hollinger A."/>
            <person name="Honan T."/>
            <person name="Huard M.D."/>
            <person name="Hughes L."/>
            <person name="Hurhula B."/>
            <person name="Husby M.E."/>
            <person name="Kamat A."/>
            <person name="Kanga B."/>
            <person name="Kashin S."/>
            <person name="Khazanovich D."/>
            <person name="Kisner P."/>
            <person name="Lance K."/>
            <person name="Lara M."/>
            <person name="Lee W."/>
            <person name="Lennon N."/>
            <person name="Letendre F."/>
            <person name="LeVine R."/>
            <person name="Lipovsky A."/>
            <person name="Liu X."/>
            <person name="Liu J."/>
            <person name="Liu S."/>
            <person name="Lokyitsang T."/>
            <person name="Lokyitsang Y."/>
            <person name="Lubonja R."/>
            <person name="Lui A."/>
            <person name="MacDonald P."/>
            <person name="Magnisalis V."/>
            <person name="Maru K."/>
            <person name="Matthews C."/>
            <person name="McCusker W."/>
            <person name="McDonough S."/>
            <person name="Mehta T."/>
            <person name="Meldrim J."/>
            <person name="Meneus L."/>
            <person name="Mihai O."/>
            <person name="Mihalev A."/>
            <person name="Mihova T."/>
            <person name="Mittelman R."/>
            <person name="Mlenga V."/>
            <person name="Montmayeur A."/>
            <person name="Mulrain L."/>
            <person name="Navidi A."/>
            <person name="Naylor J."/>
            <person name="Negash T."/>
            <person name="Nguyen T."/>
            <person name="Nguyen N."/>
            <person name="Nicol R."/>
            <person name="Norbu C."/>
            <person name="Norbu N."/>
            <person name="Novod N."/>
            <person name="O'Neill B."/>
            <person name="Osman S."/>
            <person name="Markiewicz E."/>
            <person name="Oyono O.L."/>
            <person name="Patti C."/>
            <person name="Phunkhang P."/>
            <person name="Pierre F."/>
            <person name="Priest M."/>
            <person name="Raghuraman S."/>
            <person name="Rege F."/>
            <person name="Reyes R."/>
            <person name="Rise C."/>
            <person name="Rogov P."/>
            <person name="Ross K."/>
            <person name="Ryan E."/>
            <person name="Settipalli S."/>
            <person name="Shea T."/>
            <person name="Sherpa N."/>
            <person name="Shi L."/>
            <person name="Shih D."/>
            <person name="Sparrow T."/>
            <person name="Spaulding J."/>
            <person name="Stalker J."/>
            <person name="Stange-Thomann N."/>
            <person name="Stavropoulos S."/>
            <person name="Stone C."/>
            <person name="Strader C."/>
            <person name="Tesfaye S."/>
            <person name="Thomson T."/>
            <person name="Thoulutsang Y."/>
            <person name="Thoulutsang D."/>
            <person name="Topham K."/>
            <person name="Topping I."/>
            <person name="Tsamla T."/>
            <person name="Vassiliev H."/>
            <person name="Vo A."/>
            <person name="Wangchuk T."/>
            <person name="Wangdi T."/>
            <person name="Weiand M."/>
            <person name="Wilkinson J."/>
            <person name="Wilson A."/>
            <person name="Yadav S."/>
            <person name="Young G."/>
            <person name="Yu Q."/>
            <person name="Zembek L."/>
            <person name="Zhong D."/>
            <person name="Zimmer A."/>
            <person name="Zwirko Z."/>
            <person name="Jaffe D.B."/>
            <person name="Alvarez P."/>
            <person name="Brockman W."/>
            <person name="Butler J."/>
            <person name="Chin C."/>
            <person name="Gnerre S."/>
            <person name="Grabherr M."/>
            <person name="Kleber M."/>
            <person name="Mauceli E."/>
            <person name="MacCallum I."/>
        </authorList>
    </citation>
    <scope>NUCLEOTIDE SEQUENCE [LARGE SCALE GENOMIC DNA]</scope>
    <source>
        <strain evidence="4">white501</strain>
    </source>
</reference>
<dbReference type="Pfam" id="PF10151">
    <property type="entry name" value="TMEM214"/>
    <property type="match status" value="1"/>
</dbReference>
<evidence type="ECO:0000256" key="1">
    <source>
        <dbReference type="SAM" id="MobiDB-lite"/>
    </source>
</evidence>
<evidence type="ECO:0000259" key="2">
    <source>
        <dbReference type="PROSITE" id="PS50835"/>
    </source>
</evidence>
<gene>
    <name evidence="3" type="primary">Dsim\GD22209</name>
    <name evidence="3" type="ORF">Dsim_GD22209</name>
</gene>
<accession>B4Q9W3</accession>
<dbReference type="PhylomeDB" id="B4Q9W3"/>
<dbReference type="HOGENOM" id="CLU_304882_0_0_1"/>
<protein>
    <submittedName>
        <fullName evidence="3">GD22209</fullName>
    </submittedName>
</protein>
<dbReference type="InterPro" id="IPR013106">
    <property type="entry name" value="Ig_V-set"/>
</dbReference>
<dbReference type="PANTHER" id="PTHR23279">
    <property type="entry name" value="DEFECTIVE PROBOSCIS EXTENSION RESPONSE DPR -RELATED"/>
    <property type="match status" value="1"/>
</dbReference>